<evidence type="ECO:0000313" key="2">
    <source>
        <dbReference type="Proteomes" id="UP000324222"/>
    </source>
</evidence>
<dbReference type="EMBL" id="VSRR010004725">
    <property type="protein sequence ID" value="MPC40542.1"/>
    <property type="molecule type" value="Genomic_DNA"/>
</dbReference>
<organism evidence="1 2">
    <name type="scientific">Portunus trituberculatus</name>
    <name type="common">Swimming crab</name>
    <name type="synonym">Neptunus trituberculatus</name>
    <dbReference type="NCBI Taxonomy" id="210409"/>
    <lineage>
        <taxon>Eukaryota</taxon>
        <taxon>Metazoa</taxon>
        <taxon>Ecdysozoa</taxon>
        <taxon>Arthropoda</taxon>
        <taxon>Crustacea</taxon>
        <taxon>Multicrustacea</taxon>
        <taxon>Malacostraca</taxon>
        <taxon>Eumalacostraca</taxon>
        <taxon>Eucarida</taxon>
        <taxon>Decapoda</taxon>
        <taxon>Pleocyemata</taxon>
        <taxon>Brachyura</taxon>
        <taxon>Eubrachyura</taxon>
        <taxon>Portunoidea</taxon>
        <taxon>Portunidae</taxon>
        <taxon>Portuninae</taxon>
        <taxon>Portunus</taxon>
    </lineage>
</organism>
<gene>
    <name evidence="1" type="ORF">E2C01_034103</name>
</gene>
<keyword evidence="2" id="KW-1185">Reference proteome</keyword>
<comment type="caution">
    <text evidence="1">The sequence shown here is derived from an EMBL/GenBank/DDBJ whole genome shotgun (WGS) entry which is preliminary data.</text>
</comment>
<accession>A0A5B7F1X9</accession>
<dbReference type="AlphaFoldDB" id="A0A5B7F1X9"/>
<proteinExistence type="predicted"/>
<sequence length="156" mass="17327">MSPVEREHVVGVCKKCGLGYLYLVMLPEQQTLAWSWHHTVCTLALLLGKNSRSQRLCVGAILPLINLNMSKIPQSALLHLLTNYLPSQASAYQVSSQLCYSVRWRPKLWCGGMWSHCSPTQQCHLWLCGVNTSLVAPCVGGVPENRAGLAYICFVK</sequence>
<protein>
    <submittedName>
        <fullName evidence="1">Uncharacterized protein</fullName>
    </submittedName>
</protein>
<name>A0A5B7F1X9_PORTR</name>
<dbReference type="Proteomes" id="UP000324222">
    <property type="component" value="Unassembled WGS sequence"/>
</dbReference>
<reference evidence="1 2" key="1">
    <citation type="submission" date="2019-05" db="EMBL/GenBank/DDBJ databases">
        <title>Another draft genome of Portunus trituberculatus and its Hox gene families provides insights of decapod evolution.</title>
        <authorList>
            <person name="Jeong J.-H."/>
            <person name="Song I."/>
            <person name="Kim S."/>
            <person name="Choi T."/>
            <person name="Kim D."/>
            <person name="Ryu S."/>
            <person name="Kim W."/>
        </authorList>
    </citation>
    <scope>NUCLEOTIDE SEQUENCE [LARGE SCALE GENOMIC DNA]</scope>
    <source>
        <tissue evidence="1">Muscle</tissue>
    </source>
</reference>
<evidence type="ECO:0000313" key="1">
    <source>
        <dbReference type="EMBL" id="MPC40542.1"/>
    </source>
</evidence>